<proteinExistence type="predicted"/>
<dbReference type="Proteomes" id="UP000295260">
    <property type="component" value="Unassembled WGS sequence"/>
</dbReference>
<evidence type="ECO:0000313" key="1">
    <source>
        <dbReference type="EMBL" id="TDP59932.1"/>
    </source>
</evidence>
<evidence type="ECO:0000313" key="2">
    <source>
        <dbReference type="Proteomes" id="UP000295260"/>
    </source>
</evidence>
<dbReference type="EMBL" id="SNXR01000012">
    <property type="protein sequence ID" value="TDP59932.1"/>
    <property type="molecule type" value="Genomic_DNA"/>
</dbReference>
<sequence length="78" mass="9400">MRNYIDILEEIDSKLKNTEFENFRVEIEIPFRTFCSAIEICFTVKSKINDFEKKNKKIRSLIGNQIDEFNEYCKLNKI</sequence>
<reference evidence="1 2" key="1">
    <citation type="submission" date="2019-03" db="EMBL/GenBank/DDBJ databases">
        <title>Genomic Encyclopedia of Archaeal and Bacterial Type Strains, Phase II (KMG-II): from individual species to whole genera.</title>
        <authorList>
            <person name="Goeker M."/>
        </authorList>
    </citation>
    <scope>NUCLEOTIDE SEQUENCE [LARGE SCALE GENOMIC DNA]</scope>
    <source>
        <strain evidence="1 2">DSM 25687</strain>
    </source>
</reference>
<organism evidence="1 2">
    <name type="scientific">Flavobacterium dankookense</name>
    <dbReference type="NCBI Taxonomy" id="706186"/>
    <lineage>
        <taxon>Bacteria</taxon>
        <taxon>Pseudomonadati</taxon>
        <taxon>Bacteroidota</taxon>
        <taxon>Flavobacteriia</taxon>
        <taxon>Flavobacteriales</taxon>
        <taxon>Flavobacteriaceae</taxon>
        <taxon>Flavobacterium</taxon>
    </lineage>
</organism>
<protein>
    <submittedName>
        <fullName evidence="1">Uncharacterized protein</fullName>
    </submittedName>
</protein>
<accession>A0A4V3CSC2</accession>
<comment type="caution">
    <text evidence="1">The sequence shown here is derived from an EMBL/GenBank/DDBJ whole genome shotgun (WGS) entry which is preliminary data.</text>
</comment>
<name>A0A4V3CSC2_9FLAO</name>
<dbReference type="RefSeq" id="WP_133532241.1">
    <property type="nucleotide sequence ID" value="NZ_SNXR01000012.1"/>
</dbReference>
<dbReference type="AlphaFoldDB" id="A0A4V3CSC2"/>
<gene>
    <name evidence="1" type="ORF">BC748_0902</name>
</gene>
<keyword evidence="2" id="KW-1185">Reference proteome</keyword>